<dbReference type="PANTHER" id="PTHR28532:SF1">
    <property type="entry name" value="ORAL CANCER OVEREXPRESSED 1"/>
    <property type="match status" value="1"/>
</dbReference>
<evidence type="ECO:0000313" key="3">
    <source>
        <dbReference type="EMBL" id="KAJ4980377.1"/>
    </source>
</evidence>
<name>A0A9Q0L0S7_9MAGN</name>
<accession>A0A9Q0L0S7</accession>
<dbReference type="Pfam" id="PF09811">
    <property type="entry name" value="Yae1_N"/>
    <property type="match status" value="1"/>
</dbReference>
<feature type="domain" description="Essential protein Yae1 N-terminal" evidence="2">
    <location>
        <begin position="56"/>
        <end position="94"/>
    </location>
</feature>
<dbReference type="InterPro" id="IPR052436">
    <property type="entry name" value="LTO1_adapter"/>
</dbReference>
<evidence type="ECO:0000313" key="4">
    <source>
        <dbReference type="Proteomes" id="UP001141806"/>
    </source>
</evidence>
<sequence>MLAGVALENGEKDADHLKLIMQHEPAKQAIAVSDSKYNEDIFDSSLKLEETHLDEGYKDGFHEGLVLGQQEGRDVGLKVGFEVGEEIGFYRGCVDVWNSAIRADPSCLTPHVQKNVKQMEELIKVYPILDPENESVQDVMNSLRAKFKAVSASLASSSSSSMKLEYDGLLKSSAASNLDF</sequence>
<dbReference type="InterPro" id="IPR019191">
    <property type="entry name" value="Essential_protein_Yae1_N"/>
</dbReference>
<proteinExistence type="inferred from homology"/>
<evidence type="ECO:0000256" key="1">
    <source>
        <dbReference type="ARBA" id="ARBA00038090"/>
    </source>
</evidence>
<keyword evidence="4" id="KW-1185">Reference proteome</keyword>
<dbReference type="AlphaFoldDB" id="A0A9Q0L0S7"/>
<dbReference type="PANTHER" id="PTHR28532">
    <property type="entry name" value="GEO13458P1"/>
    <property type="match status" value="1"/>
</dbReference>
<reference evidence="3" key="1">
    <citation type="journal article" date="2023" name="Plant J.">
        <title>The genome of the king protea, Protea cynaroides.</title>
        <authorList>
            <person name="Chang J."/>
            <person name="Duong T.A."/>
            <person name="Schoeman C."/>
            <person name="Ma X."/>
            <person name="Roodt D."/>
            <person name="Barker N."/>
            <person name="Li Z."/>
            <person name="Van de Peer Y."/>
            <person name="Mizrachi E."/>
        </authorList>
    </citation>
    <scope>NUCLEOTIDE SEQUENCE</scope>
    <source>
        <tissue evidence="3">Young leaves</tissue>
    </source>
</reference>
<evidence type="ECO:0000259" key="2">
    <source>
        <dbReference type="Pfam" id="PF09811"/>
    </source>
</evidence>
<gene>
    <name evidence="3" type="ORF">NE237_031214</name>
</gene>
<organism evidence="3 4">
    <name type="scientific">Protea cynaroides</name>
    <dbReference type="NCBI Taxonomy" id="273540"/>
    <lineage>
        <taxon>Eukaryota</taxon>
        <taxon>Viridiplantae</taxon>
        <taxon>Streptophyta</taxon>
        <taxon>Embryophyta</taxon>
        <taxon>Tracheophyta</taxon>
        <taxon>Spermatophyta</taxon>
        <taxon>Magnoliopsida</taxon>
        <taxon>Proteales</taxon>
        <taxon>Proteaceae</taxon>
        <taxon>Protea</taxon>
    </lineage>
</organism>
<comment type="similarity">
    <text evidence="1">Belongs to the LTO1 family.</text>
</comment>
<dbReference type="Proteomes" id="UP001141806">
    <property type="component" value="Unassembled WGS sequence"/>
</dbReference>
<comment type="caution">
    <text evidence="3">The sequence shown here is derived from an EMBL/GenBank/DDBJ whole genome shotgun (WGS) entry which is preliminary data.</text>
</comment>
<dbReference type="OrthoDB" id="48036at2759"/>
<protein>
    <recommendedName>
        <fullName evidence="2">Essential protein Yae1 N-terminal domain-containing protein</fullName>
    </recommendedName>
</protein>
<dbReference type="EMBL" id="JAMYWD010000001">
    <property type="protein sequence ID" value="KAJ4980377.1"/>
    <property type="molecule type" value="Genomic_DNA"/>
</dbReference>